<keyword evidence="12" id="KW-1185">Reference proteome</keyword>
<name>A0ABR3ZI77_9PEZI</name>
<proteinExistence type="predicted"/>
<feature type="region of interest" description="Disordered" evidence="8">
    <location>
        <begin position="100"/>
        <end position="145"/>
    </location>
</feature>
<feature type="transmembrane region" description="Helical" evidence="9">
    <location>
        <begin position="217"/>
        <end position="238"/>
    </location>
</feature>
<gene>
    <name evidence="11" type="ORF">Sste5346_003162</name>
</gene>
<dbReference type="Pfam" id="PF07766">
    <property type="entry name" value="LETM1_RBD"/>
    <property type="match status" value="1"/>
</dbReference>
<organism evidence="11 12">
    <name type="scientific">Sporothrix stenoceras</name>
    <dbReference type="NCBI Taxonomy" id="5173"/>
    <lineage>
        <taxon>Eukaryota</taxon>
        <taxon>Fungi</taxon>
        <taxon>Dikarya</taxon>
        <taxon>Ascomycota</taxon>
        <taxon>Pezizomycotina</taxon>
        <taxon>Sordariomycetes</taxon>
        <taxon>Sordariomycetidae</taxon>
        <taxon>Ophiostomatales</taxon>
        <taxon>Ophiostomataceae</taxon>
        <taxon>Sporothrix</taxon>
    </lineage>
</organism>
<keyword evidence="5 7" id="KW-0496">Mitochondrion</keyword>
<protein>
    <recommendedName>
        <fullName evidence="10">Letm1 RBD domain-containing protein</fullName>
    </recommendedName>
</protein>
<keyword evidence="3" id="KW-0999">Mitochondrion inner membrane</keyword>
<dbReference type="PROSITE" id="PS51758">
    <property type="entry name" value="LETM1_RBD"/>
    <property type="match status" value="1"/>
</dbReference>
<evidence type="ECO:0000256" key="8">
    <source>
        <dbReference type="SAM" id="MobiDB-lite"/>
    </source>
</evidence>
<feature type="compositionally biased region" description="Low complexity" evidence="8">
    <location>
        <begin position="100"/>
        <end position="113"/>
    </location>
</feature>
<keyword evidence="6 9" id="KW-0472">Membrane</keyword>
<keyword evidence="2 9" id="KW-0812">Transmembrane</keyword>
<evidence type="ECO:0000256" key="5">
    <source>
        <dbReference type="ARBA" id="ARBA00023128"/>
    </source>
</evidence>
<evidence type="ECO:0000313" key="12">
    <source>
        <dbReference type="Proteomes" id="UP001583186"/>
    </source>
</evidence>
<evidence type="ECO:0000256" key="4">
    <source>
        <dbReference type="ARBA" id="ARBA00022989"/>
    </source>
</evidence>
<feature type="domain" description="Letm1 RBD" evidence="10">
    <location>
        <begin position="233"/>
        <end position="406"/>
    </location>
</feature>
<evidence type="ECO:0000256" key="6">
    <source>
        <dbReference type="ARBA" id="ARBA00023136"/>
    </source>
</evidence>
<evidence type="ECO:0000256" key="9">
    <source>
        <dbReference type="SAM" id="Phobius"/>
    </source>
</evidence>
<evidence type="ECO:0000313" key="11">
    <source>
        <dbReference type="EMBL" id="KAL1899239.1"/>
    </source>
</evidence>
<dbReference type="PANTHER" id="PTHR14009:SF6">
    <property type="entry name" value="LETM1 RBD DOMAIN-CONTAINING PROTEIN"/>
    <property type="match status" value="1"/>
</dbReference>
<feature type="compositionally biased region" description="Polar residues" evidence="8">
    <location>
        <begin position="114"/>
        <end position="129"/>
    </location>
</feature>
<evidence type="ECO:0000256" key="7">
    <source>
        <dbReference type="PROSITE-ProRule" id="PRU01094"/>
    </source>
</evidence>
<reference evidence="11 12" key="1">
    <citation type="journal article" date="2024" name="IMA Fungus">
        <title>IMA Genome - F19 : A genome assembly and annotation guide to empower mycologists, including annotated draft genome sequences of Ceratocystis pirilliformis, Diaporthe australafricana, Fusarium ophioides, Paecilomyces lecythidis, and Sporothrix stenoceras.</title>
        <authorList>
            <person name="Aylward J."/>
            <person name="Wilson A.M."/>
            <person name="Visagie C.M."/>
            <person name="Spraker J."/>
            <person name="Barnes I."/>
            <person name="Buitendag C."/>
            <person name="Ceriani C."/>
            <person name="Del Mar Angel L."/>
            <person name="du Plessis D."/>
            <person name="Fuchs T."/>
            <person name="Gasser K."/>
            <person name="Kramer D."/>
            <person name="Li W."/>
            <person name="Munsamy K."/>
            <person name="Piso A."/>
            <person name="Price J.L."/>
            <person name="Sonnekus B."/>
            <person name="Thomas C."/>
            <person name="van der Nest A."/>
            <person name="van Dijk A."/>
            <person name="van Heerden A."/>
            <person name="van Vuuren N."/>
            <person name="Yilmaz N."/>
            <person name="Duong T.A."/>
            <person name="van der Merwe N.A."/>
            <person name="Wingfield M.J."/>
            <person name="Wingfield B.D."/>
        </authorList>
    </citation>
    <scope>NUCLEOTIDE SEQUENCE [LARGE SCALE GENOMIC DNA]</scope>
    <source>
        <strain evidence="11 12">CMW 5346</strain>
    </source>
</reference>
<accession>A0ABR3ZI77</accession>
<dbReference type="EMBL" id="JAWCUI010000013">
    <property type="protein sequence ID" value="KAL1899239.1"/>
    <property type="molecule type" value="Genomic_DNA"/>
</dbReference>
<evidence type="ECO:0000256" key="3">
    <source>
        <dbReference type="ARBA" id="ARBA00022792"/>
    </source>
</evidence>
<evidence type="ECO:0000259" key="10">
    <source>
        <dbReference type="PROSITE" id="PS51758"/>
    </source>
</evidence>
<evidence type="ECO:0000256" key="1">
    <source>
        <dbReference type="ARBA" id="ARBA00004434"/>
    </source>
</evidence>
<sequence>MTPTTQLCAARATIFSPIANGRTIATAISSSKQQQPLGFSFMRSIVAAYSSSFHSSARPLSTRLTTTKPLLMTASHIRTRYTPPSTAFVGPLIAVRPASSSSSASTSSSTSHSDNSAVAVTASSLTPSAANPPHTTRPPPLVLPERKPDASTFSHLLATGKAYLAFYKTGLRYLFANTKLVRAMDANNDTADAVKAGHATRSDLLLRRRWGHDMRRLPLFGLLLLICGEFTPFVVLVFPHVVPYPCRIPKQVEKLRRDVENRRSEAFKTYGQTVAVSNDAHAETATNLLVSRSLGLVAPFWDRIGLLSAAPGLATRAVERRLAYLTEDDTLLRQAGGVPALEPDEVFLASADRGLDVLGQDEGHLREELVRWLQLTRPRSSDGDNSQVHDQMLTLLSRRPEAWPSK</sequence>
<dbReference type="InterPro" id="IPR033122">
    <property type="entry name" value="LETM1-like_RBD"/>
</dbReference>
<dbReference type="PANTHER" id="PTHR14009">
    <property type="entry name" value="LEUCINE ZIPPER-EF-HAND CONTAINING TRANSMEMBRANE PROTEIN"/>
    <property type="match status" value="1"/>
</dbReference>
<dbReference type="Proteomes" id="UP001583186">
    <property type="component" value="Unassembled WGS sequence"/>
</dbReference>
<evidence type="ECO:0000256" key="2">
    <source>
        <dbReference type="ARBA" id="ARBA00022692"/>
    </source>
</evidence>
<comment type="subcellular location">
    <subcellularLocation>
        <location evidence="1">Mitochondrion inner membrane</location>
        <topology evidence="1">Single-pass membrane protein</topology>
    </subcellularLocation>
</comment>
<dbReference type="InterPro" id="IPR044202">
    <property type="entry name" value="LETM1/MDM38-like"/>
</dbReference>
<comment type="caution">
    <text evidence="11">The sequence shown here is derived from an EMBL/GenBank/DDBJ whole genome shotgun (WGS) entry which is preliminary data.</text>
</comment>
<keyword evidence="4 9" id="KW-1133">Transmembrane helix</keyword>